<keyword evidence="2" id="KW-1133">Transmembrane helix</keyword>
<sequence length="225" mass="24238">MPQEIYQRRRLAAIVGVIIVVALLIWLAVSCTGSKDEDPSPAFSSETNSWQAPAPKTTHRASEDAKDASSSPAPSEPEESKSAQSEPREGTAHKGACELTDLEVTAQVDQPSYASGVQPTFYMTVHNPTGADCTVDLANQPLRFEVYDMATNARVWSDIDCNEPVGKGKSTFGAGKDRHFEAVWSRTTSEPNQCSHRQAVPAGSYYLHAVLGNNPSAAQPFNLAS</sequence>
<evidence type="ECO:0000313" key="3">
    <source>
        <dbReference type="EMBL" id="AIG64675.1"/>
    </source>
</evidence>
<accession>A0ABN4DDZ1</accession>
<feature type="compositionally biased region" description="Basic and acidic residues" evidence="1">
    <location>
        <begin position="78"/>
        <end position="93"/>
    </location>
</feature>
<keyword evidence="2" id="KW-0812">Transmembrane</keyword>
<feature type="transmembrane region" description="Helical" evidence="2">
    <location>
        <begin position="12"/>
        <end position="29"/>
    </location>
</feature>
<organism evidence="3 4">
    <name type="scientific">Corynebacterium atypicum</name>
    <dbReference type="NCBI Taxonomy" id="191610"/>
    <lineage>
        <taxon>Bacteria</taxon>
        <taxon>Bacillati</taxon>
        <taxon>Actinomycetota</taxon>
        <taxon>Actinomycetes</taxon>
        <taxon>Mycobacteriales</taxon>
        <taxon>Corynebacteriaceae</taxon>
        <taxon>Corynebacterium</taxon>
    </lineage>
</organism>
<reference evidence="3 4" key="1">
    <citation type="submission" date="2014-07" db="EMBL/GenBank/DDBJ databases">
        <title>Complete genome sequence of Corynebacterium atypicum DSM 44849: identifiction of the mycolic acid biosynthesis genes.</title>
        <authorList>
            <person name="Tippelt A."/>
            <person name="Mollmann S."/>
            <person name="Albersmeier A."/>
            <person name="Jaenicke S."/>
            <person name="Ruckert C."/>
            <person name="Tauch A."/>
        </authorList>
    </citation>
    <scope>NUCLEOTIDE SEQUENCE [LARGE SCALE GENOMIC DNA]</scope>
    <source>
        <strain evidence="3 4">R2070</strain>
    </source>
</reference>
<dbReference type="Proteomes" id="UP000028504">
    <property type="component" value="Chromosome"/>
</dbReference>
<evidence type="ECO:0008006" key="5">
    <source>
        <dbReference type="Google" id="ProtNLM"/>
    </source>
</evidence>
<feature type="compositionally biased region" description="Polar residues" evidence="1">
    <location>
        <begin position="42"/>
        <end position="51"/>
    </location>
</feature>
<protein>
    <recommendedName>
        <fullName evidence="5">DUF4232 domain-containing protein</fullName>
    </recommendedName>
</protein>
<keyword evidence="4" id="KW-1185">Reference proteome</keyword>
<dbReference type="EMBL" id="CP008944">
    <property type="protein sequence ID" value="AIG64675.1"/>
    <property type="molecule type" value="Genomic_DNA"/>
</dbReference>
<evidence type="ECO:0000256" key="1">
    <source>
        <dbReference type="SAM" id="MobiDB-lite"/>
    </source>
</evidence>
<keyword evidence="2" id="KW-0472">Membrane</keyword>
<feature type="region of interest" description="Disordered" evidence="1">
    <location>
        <begin position="36"/>
        <end position="93"/>
    </location>
</feature>
<gene>
    <name evidence="3" type="ORF">CATYP_09000</name>
</gene>
<name>A0ABN4DDZ1_9CORY</name>
<evidence type="ECO:0000256" key="2">
    <source>
        <dbReference type="SAM" id="Phobius"/>
    </source>
</evidence>
<evidence type="ECO:0000313" key="4">
    <source>
        <dbReference type="Proteomes" id="UP000028504"/>
    </source>
</evidence>
<proteinExistence type="predicted"/>